<proteinExistence type="predicted"/>
<reference evidence="1" key="2">
    <citation type="journal article" date="2015" name="Fish Shellfish Immunol.">
        <title>Early steps in the European eel (Anguilla anguilla)-Vibrio vulnificus interaction in the gills: Role of the RtxA13 toxin.</title>
        <authorList>
            <person name="Callol A."/>
            <person name="Pajuelo D."/>
            <person name="Ebbesson L."/>
            <person name="Teles M."/>
            <person name="MacKenzie S."/>
            <person name="Amaro C."/>
        </authorList>
    </citation>
    <scope>NUCLEOTIDE SEQUENCE</scope>
</reference>
<protein>
    <submittedName>
        <fullName evidence="1">Uncharacterized protein</fullName>
    </submittedName>
</protein>
<name>A0A0E9VP52_ANGAN</name>
<dbReference type="AlphaFoldDB" id="A0A0E9VP52"/>
<accession>A0A0E9VP52</accession>
<dbReference type="EMBL" id="GBXM01028668">
    <property type="protein sequence ID" value="JAH79909.1"/>
    <property type="molecule type" value="Transcribed_RNA"/>
</dbReference>
<organism evidence="1">
    <name type="scientific">Anguilla anguilla</name>
    <name type="common">European freshwater eel</name>
    <name type="synonym">Muraena anguilla</name>
    <dbReference type="NCBI Taxonomy" id="7936"/>
    <lineage>
        <taxon>Eukaryota</taxon>
        <taxon>Metazoa</taxon>
        <taxon>Chordata</taxon>
        <taxon>Craniata</taxon>
        <taxon>Vertebrata</taxon>
        <taxon>Euteleostomi</taxon>
        <taxon>Actinopterygii</taxon>
        <taxon>Neopterygii</taxon>
        <taxon>Teleostei</taxon>
        <taxon>Anguilliformes</taxon>
        <taxon>Anguillidae</taxon>
        <taxon>Anguilla</taxon>
    </lineage>
</organism>
<reference evidence="1" key="1">
    <citation type="submission" date="2014-11" db="EMBL/GenBank/DDBJ databases">
        <authorList>
            <person name="Amaro Gonzalez C."/>
        </authorList>
    </citation>
    <scope>NUCLEOTIDE SEQUENCE</scope>
</reference>
<evidence type="ECO:0000313" key="1">
    <source>
        <dbReference type="EMBL" id="JAH79909.1"/>
    </source>
</evidence>
<sequence>MILGPPPSHCCSQLNEHTMIYMATEAEITVRLKQHDL</sequence>